<dbReference type="RefSeq" id="WP_115480197.1">
    <property type="nucleotide sequence ID" value="NZ_QRCT01000003.1"/>
</dbReference>
<keyword evidence="1" id="KW-1133">Transmembrane helix</keyword>
<dbReference type="Pfam" id="PF02517">
    <property type="entry name" value="Rce1-like"/>
    <property type="match status" value="1"/>
</dbReference>
<dbReference type="PANTHER" id="PTHR36435:SF1">
    <property type="entry name" value="CAAX AMINO TERMINAL PROTEASE FAMILY PROTEIN"/>
    <property type="match status" value="1"/>
</dbReference>
<evidence type="ECO:0000313" key="4">
    <source>
        <dbReference type="Proteomes" id="UP000255036"/>
    </source>
</evidence>
<protein>
    <submittedName>
        <fullName evidence="3">CPBP family intramembrane metalloprotease</fullName>
    </submittedName>
</protein>
<dbReference type="InterPro" id="IPR003675">
    <property type="entry name" value="Rce1/LyrA-like_dom"/>
</dbReference>
<evidence type="ECO:0000313" key="3">
    <source>
        <dbReference type="EMBL" id="RDU25211.1"/>
    </source>
</evidence>
<dbReference type="InterPro" id="IPR052710">
    <property type="entry name" value="CAAX_protease"/>
</dbReference>
<organism evidence="3 4">
    <name type="scientific">Anaerosacchariphilus polymeriproducens</name>
    <dbReference type="NCBI Taxonomy" id="1812858"/>
    <lineage>
        <taxon>Bacteria</taxon>
        <taxon>Bacillati</taxon>
        <taxon>Bacillota</taxon>
        <taxon>Clostridia</taxon>
        <taxon>Lachnospirales</taxon>
        <taxon>Lachnospiraceae</taxon>
        <taxon>Anaerosacchariphilus</taxon>
    </lineage>
</organism>
<evidence type="ECO:0000259" key="2">
    <source>
        <dbReference type="Pfam" id="PF02517"/>
    </source>
</evidence>
<keyword evidence="3" id="KW-0378">Hydrolase</keyword>
<keyword evidence="3" id="KW-0645">Protease</keyword>
<feature type="transmembrane region" description="Helical" evidence="1">
    <location>
        <begin position="166"/>
        <end position="184"/>
    </location>
</feature>
<sequence>MDIIKKLKPLWQILLIAVFMVSYDLIAMAVDFSVFKLIPNNWIEVHGEWIACLISVFQIVFLLVLYKKWVKRQETPQITFSLVEGVWKSLLIGFGIAGIIFIWNVLVNLLMSNSSMVKSSMDLMEQADKQATNGYYLVELLFVGILAPIAEELLLRGVVFNTLERIYKKPWFAIVISSLIFGIWHGNFVQGVYTFVMALVVSFVYYKTRTLKWTMLIHIVINSSTMLPPGIDTGMNQTIVNVVSLVMIIPMMYIIYRMEKKSKHLLQDMQTVS</sequence>
<keyword evidence="1" id="KW-0472">Membrane</keyword>
<feature type="transmembrane region" description="Helical" evidence="1">
    <location>
        <begin position="47"/>
        <end position="66"/>
    </location>
</feature>
<feature type="domain" description="CAAX prenyl protease 2/Lysostaphin resistance protein A-like" evidence="2">
    <location>
        <begin position="136"/>
        <end position="223"/>
    </location>
</feature>
<keyword evidence="4" id="KW-1185">Reference proteome</keyword>
<feature type="transmembrane region" description="Helical" evidence="1">
    <location>
        <begin position="12"/>
        <end position="35"/>
    </location>
</feature>
<dbReference type="GO" id="GO:0008237">
    <property type="term" value="F:metallopeptidase activity"/>
    <property type="evidence" value="ECO:0007669"/>
    <property type="project" value="UniProtKB-KW"/>
</dbReference>
<dbReference type="GO" id="GO:0004175">
    <property type="term" value="F:endopeptidase activity"/>
    <property type="evidence" value="ECO:0007669"/>
    <property type="project" value="UniProtKB-ARBA"/>
</dbReference>
<dbReference type="EMBL" id="QRCT01000003">
    <property type="protein sequence ID" value="RDU25211.1"/>
    <property type="molecule type" value="Genomic_DNA"/>
</dbReference>
<comment type="caution">
    <text evidence="3">The sequence shown here is derived from an EMBL/GenBank/DDBJ whole genome shotgun (WGS) entry which is preliminary data.</text>
</comment>
<feature type="transmembrane region" description="Helical" evidence="1">
    <location>
        <begin position="237"/>
        <end position="256"/>
    </location>
</feature>
<dbReference type="AlphaFoldDB" id="A0A371B078"/>
<evidence type="ECO:0000256" key="1">
    <source>
        <dbReference type="SAM" id="Phobius"/>
    </source>
</evidence>
<feature type="transmembrane region" description="Helical" evidence="1">
    <location>
        <begin position="86"/>
        <end position="106"/>
    </location>
</feature>
<keyword evidence="3" id="KW-0482">Metalloprotease</keyword>
<gene>
    <name evidence="3" type="ORF">DWV06_00360</name>
</gene>
<dbReference type="GO" id="GO:0006508">
    <property type="term" value="P:proteolysis"/>
    <property type="evidence" value="ECO:0007669"/>
    <property type="project" value="UniProtKB-KW"/>
</dbReference>
<dbReference type="GO" id="GO:0080120">
    <property type="term" value="P:CAAX-box protein maturation"/>
    <property type="evidence" value="ECO:0007669"/>
    <property type="project" value="UniProtKB-ARBA"/>
</dbReference>
<dbReference type="Proteomes" id="UP000255036">
    <property type="component" value="Unassembled WGS sequence"/>
</dbReference>
<proteinExistence type="predicted"/>
<name>A0A371B078_9FIRM</name>
<dbReference type="PANTHER" id="PTHR36435">
    <property type="entry name" value="SLR1288 PROTEIN"/>
    <property type="match status" value="1"/>
</dbReference>
<accession>A0A371B078</accession>
<reference evidence="3 4" key="1">
    <citation type="submission" date="2018-07" db="EMBL/GenBank/DDBJ databases">
        <title>Anaerosacharophilus polymeroproducens gen. nov. sp. nov., an anaerobic bacterium isolated from salt field.</title>
        <authorList>
            <person name="Kim W."/>
            <person name="Yang S.-H."/>
            <person name="Oh J."/>
            <person name="Lee J.-H."/>
            <person name="Kwon K.K."/>
        </authorList>
    </citation>
    <scope>NUCLEOTIDE SEQUENCE [LARGE SCALE GENOMIC DNA]</scope>
    <source>
        <strain evidence="3 4">MCWD5</strain>
    </source>
</reference>
<dbReference type="OrthoDB" id="9782250at2"/>
<keyword evidence="1" id="KW-0812">Transmembrane</keyword>
<feature type="transmembrane region" description="Helical" evidence="1">
    <location>
        <begin position="134"/>
        <end position="154"/>
    </location>
</feature>